<feature type="domain" description="HD" evidence="1">
    <location>
        <begin position="1"/>
        <end position="103"/>
    </location>
</feature>
<dbReference type="InterPro" id="IPR006674">
    <property type="entry name" value="HD_domain"/>
</dbReference>
<comment type="caution">
    <text evidence="2">The sequence shown here is derived from an EMBL/GenBank/DDBJ whole genome shotgun (WGS) entry which is preliminary data.</text>
</comment>
<dbReference type="GO" id="GO:0016787">
    <property type="term" value="F:hydrolase activity"/>
    <property type="evidence" value="ECO:0007669"/>
    <property type="project" value="UniProtKB-KW"/>
</dbReference>
<keyword evidence="2" id="KW-0378">Hydrolase</keyword>
<accession>K1T4Q3</accession>
<proteinExistence type="predicted"/>
<feature type="non-terminal residue" evidence="2">
    <location>
        <position position="168"/>
    </location>
</feature>
<dbReference type="PROSITE" id="PS51831">
    <property type="entry name" value="HD"/>
    <property type="match status" value="1"/>
</dbReference>
<reference evidence="2" key="1">
    <citation type="journal article" date="2013" name="Environ. Microbiol.">
        <title>Microbiota from the distal guts of lean and obese adolescents exhibit partial functional redundancy besides clear differences in community structure.</title>
        <authorList>
            <person name="Ferrer M."/>
            <person name="Ruiz A."/>
            <person name="Lanza F."/>
            <person name="Haange S.B."/>
            <person name="Oberbach A."/>
            <person name="Till H."/>
            <person name="Bargiela R."/>
            <person name="Campoy C."/>
            <person name="Segura M.T."/>
            <person name="Richter M."/>
            <person name="von Bergen M."/>
            <person name="Seifert J."/>
            <person name="Suarez A."/>
        </authorList>
    </citation>
    <scope>NUCLEOTIDE SEQUENCE</scope>
</reference>
<dbReference type="Gene3D" id="1.10.3210.10">
    <property type="entry name" value="Hypothetical protein af1432"/>
    <property type="match status" value="1"/>
</dbReference>
<gene>
    <name evidence="2" type="ORF">LEA_12464</name>
</gene>
<dbReference type="SUPFAM" id="SSF109604">
    <property type="entry name" value="HD-domain/PDEase-like"/>
    <property type="match status" value="1"/>
</dbReference>
<protein>
    <submittedName>
        <fullName evidence="2">Deoxyguanosinetriphosphate triphosphohydrolase-like protein</fullName>
    </submittedName>
</protein>
<feature type="non-terminal residue" evidence="2">
    <location>
        <position position="1"/>
    </location>
</feature>
<dbReference type="EMBL" id="AJWY01008436">
    <property type="protein sequence ID" value="EKC61215.1"/>
    <property type="molecule type" value="Genomic_DNA"/>
</dbReference>
<name>K1T4Q3_9ZZZZ</name>
<dbReference type="AlphaFoldDB" id="K1T4Q3"/>
<sequence length="168" mass="18451">QIARTIARALRLNEDLTEAIALGHDLGHTPYGHAGERALNRLCPGGFTHYRQSLRVVDYLEKDGKGLNLCWEVRNGIITHTKGAWARTLEGCTVRYADHIAFLNHDIEDAVAAGVLNPTALPRDAVQVLGDTKSRRITTMITDLVANSANCKNGKMQFSPEVEEAYGV</sequence>
<dbReference type="Pfam" id="PF01966">
    <property type="entry name" value="HD"/>
    <property type="match status" value="1"/>
</dbReference>
<organism evidence="2">
    <name type="scientific">human gut metagenome</name>
    <dbReference type="NCBI Taxonomy" id="408170"/>
    <lineage>
        <taxon>unclassified sequences</taxon>
        <taxon>metagenomes</taxon>
        <taxon>organismal metagenomes</taxon>
    </lineage>
</organism>
<evidence type="ECO:0000313" key="2">
    <source>
        <dbReference type="EMBL" id="EKC61215.1"/>
    </source>
</evidence>
<evidence type="ECO:0000259" key="1">
    <source>
        <dbReference type="PROSITE" id="PS51831"/>
    </source>
</evidence>